<organism evidence="1 2">
    <name type="scientific">Zopfia rhizophila CBS 207.26</name>
    <dbReference type="NCBI Taxonomy" id="1314779"/>
    <lineage>
        <taxon>Eukaryota</taxon>
        <taxon>Fungi</taxon>
        <taxon>Dikarya</taxon>
        <taxon>Ascomycota</taxon>
        <taxon>Pezizomycotina</taxon>
        <taxon>Dothideomycetes</taxon>
        <taxon>Dothideomycetes incertae sedis</taxon>
        <taxon>Zopfiaceae</taxon>
        <taxon>Zopfia</taxon>
    </lineage>
</organism>
<keyword evidence="2" id="KW-1185">Reference proteome</keyword>
<protein>
    <submittedName>
        <fullName evidence="1">Uncharacterized protein</fullName>
    </submittedName>
</protein>
<dbReference type="Proteomes" id="UP000800200">
    <property type="component" value="Unassembled WGS sequence"/>
</dbReference>
<dbReference type="EMBL" id="ML994611">
    <property type="protein sequence ID" value="KAF2194459.1"/>
    <property type="molecule type" value="Genomic_DNA"/>
</dbReference>
<dbReference type="AlphaFoldDB" id="A0A6A6EUJ0"/>
<proteinExistence type="predicted"/>
<accession>A0A6A6EUJ0</accession>
<sequence>MYPFDTVGVEKTASYFIGCDSFLLADVPCIVVKCVGLRSKFRLRDIATLSGCSLPIAMHQQRDGSTSAEPSAQT</sequence>
<evidence type="ECO:0000313" key="2">
    <source>
        <dbReference type="Proteomes" id="UP000800200"/>
    </source>
</evidence>
<name>A0A6A6EUJ0_9PEZI</name>
<gene>
    <name evidence="1" type="ORF">K469DRAFT_705909</name>
</gene>
<evidence type="ECO:0000313" key="1">
    <source>
        <dbReference type="EMBL" id="KAF2194459.1"/>
    </source>
</evidence>
<reference evidence="1" key="1">
    <citation type="journal article" date="2020" name="Stud. Mycol.">
        <title>101 Dothideomycetes genomes: a test case for predicting lifestyles and emergence of pathogens.</title>
        <authorList>
            <person name="Haridas S."/>
            <person name="Albert R."/>
            <person name="Binder M."/>
            <person name="Bloem J."/>
            <person name="Labutti K."/>
            <person name="Salamov A."/>
            <person name="Andreopoulos B."/>
            <person name="Baker S."/>
            <person name="Barry K."/>
            <person name="Bills G."/>
            <person name="Bluhm B."/>
            <person name="Cannon C."/>
            <person name="Castanera R."/>
            <person name="Culley D."/>
            <person name="Daum C."/>
            <person name="Ezra D."/>
            <person name="Gonzalez J."/>
            <person name="Henrissat B."/>
            <person name="Kuo A."/>
            <person name="Liang C."/>
            <person name="Lipzen A."/>
            <person name="Lutzoni F."/>
            <person name="Magnuson J."/>
            <person name="Mondo S."/>
            <person name="Nolan M."/>
            <person name="Ohm R."/>
            <person name="Pangilinan J."/>
            <person name="Park H.-J."/>
            <person name="Ramirez L."/>
            <person name="Alfaro M."/>
            <person name="Sun H."/>
            <person name="Tritt A."/>
            <person name="Yoshinaga Y."/>
            <person name="Zwiers L.-H."/>
            <person name="Turgeon B."/>
            <person name="Goodwin S."/>
            <person name="Spatafora J."/>
            <person name="Crous P."/>
            <person name="Grigoriev I."/>
        </authorList>
    </citation>
    <scope>NUCLEOTIDE SEQUENCE</scope>
    <source>
        <strain evidence="1">CBS 207.26</strain>
    </source>
</reference>